<protein>
    <submittedName>
        <fullName evidence="2">Uncharacterized protein</fullName>
    </submittedName>
</protein>
<feature type="compositionally biased region" description="Polar residues" evidence="1">
    <location>
        <begin position="102"/>
        <end position="112"/>
    </location>
</feature>
<name>A0A813KZF1_POLGL</name>
<dbReference type="EMBL" id="CAJNNW010033082">
    <property type="protein sequence ID" value="CAE8717039.1"/>
    <property type="molecule type" value="Genomic_DNA"/>
</dbReference>
<gene>
    <name evidence="2" type="ORF">PGLA2088_LOCUS39355</name>
</gene>
<evidence type="ECO:0000313" key="2">
    <source>
        <dbReference type="EMBL" id="CAE8717039.1"/>
    </source>
</evidence>
<sequence>FPLRSAVEAVQSCAAPGTMHQQPQQQQPQQQLQHQQQYQQQYQQQPHQQYQQQQQQQRQHQQHQQQQQQQQQQPAATMQSFRAAPAMQTAVAAVQSPRHVDPSNTEMSAVSSQTYMSAKSSFDLASQRVAQHSDLEEKQEQAGLVMSEEIMRHFEQACHVAKQRGEDGVEWWCVPEQCAFSAILGENIRFLRRADLIPAIAFLMHRKGFNMTRSSAQWVTDEEHPGGCLVLSTSWGRRLLEEMGDFVDQSRMHMGDFVDALLQGPIFASTASTASTASEEQEEEEEPKQSASYRVHL</sequence>
<accession>A0A813KZF1</accession>
<feature type="non-terminal residue" evidence="2">
    <location>
        <position position="1"/>
    </location>
</feature>
<dbReference type="AlphaFoldDB" id="A0A813KZF1"/>
<proteinExistence type="predicted"/>
<feature type="compositionally biased region" description="Low complexity" evidence="1">
    <location>
        <begin position="20"/>
        <end position="73"/>
    </location>
</feature>
<reference evidence="2" key="1">
    <citation type="submission" date="2021-02" db="EMBL/GenBank/DDBJ databases">
        <authorList>
            <person name="Dougan E. K."/>
            <person name="Rhodes N."/>
            <person name="Thang M."/>
            <person name="Chan C."/>
        </authorList>
    </citation>
    <scope>NUCLEOTIDE SEQUENCE</scope>
</reference>
<feature type="compositionally biased region" description="Low complexity" evidence="1">
    <location>
        <begin position="83"/>
        <end position="95"/>
    </location>
</feature>
<evidence type="ECO:0000256" key="1">
    <source>
        <dbReference type="SAM" id="MobiDB-lite"/>
    </source>
</evidence>
<dbReference type="SUPFAM" id="SSF81995">
    <property type="entry name" value="beta-sandwich domain of Sec23/24"/>
    <property type="match status" value="1"/>
</dbReference>
<dbReference type="Proteomes" id="UP000626109">
    <property type="component" value="Unassembled WGS sequence"/>
</dbReference>
<comment type="caution">
    <text evidence="2">The sequence shown here is derived from an EMBL/GenBank/DDBJ whole genome shotgun (WGS) entry which is preliminary data.</text>
</comment>
<feature type="region of interest" description="Disordered" evidence="1">
    <location>
        <begin position="272"/>
        <end position="297"/>
    </location>
</feature>
<evidence type="ECO:0000313" key="3">
    <source>
        <dbReference type="Proteomes" id="UP000626109"/>
    </source>
</evidence>
<organism evidence="2 3">
    <name type="scientific">Polarella glacialis</name>
    <name type="common">Dinoflagellate</name>
    <dbReference type="NCBI Taxonomy" id="89957"/>
    <lineage>
        <taxon>Eukaryota</taxon>
        <taxon>Sar</taxon>
        <taxon>Alveolata</taxon>
        <taxon>Dinophyceae</taxon>
        <taxon>Suessiales</taxon>
        <taxon>Suessiaceae</taxon>
        <taxon>Polarella</taxon>
    </lineage>
</organism>
<feature type="region of interest" description="Disordered" evidence="1">
    <location>
        <begin position="1"/>
        <end position="112"/>
    </location>
</feature>